<dbReference type="InterPro" id="IPR008866">
    <property type="entry name" value="Phage_lambda_GpA-like"/>
</dbReference>
<dbReference type="STRING" id="661089.ciss_07290"/>
<dbReference type="Pfam" id="PF05876">
    <property type="entry name" value="GpA_ATPase"/>
    <property type="match status" value="1"/>
</dbReference>
<dbReference type="PANTHER" id="PTHR34413">
    <property type="entry name" value="PROPHAGE TAIL FIBER ASSEMBLY PROTEIN HOMOLOG TFAE-RELATED-RELATED"/>
    <property type="match status" value="1"/>
</dbReference>
<keyword evidence="4" id="KW-1185">Reference proteome</keyword>
<name>A0A1L8D0T0_9THEO</name>
<dbReference type="PANTHER" id="PTHR34413:SF2">
    <property type="entry name" value="PROPHAGE TAIL FIBER ASSEMBLY PROTEIN HOMOLOG TFAE-RELATED"/>
    <property type="match status" value="1"/>
</dbReference>
<dbReference type="AlphaFoldDB" id="A0A1L8D0T0"/>
<dbReference type="Proteomes" id="UP000187338">
    <property type="component" value="Unassembled WGS sequence"/>
</dbReference>
<reference evidence="4" key="1">
    <citation type="submission" date="2016-12" db="EMBL/GenBank/DDBJ databases">
        <title>Draft Genome Sequences od Carboxydothermus pertinax and islandicus, Hydrogenogenic Carboxydotrophic Bacteria.</title>
        <authorList>
            <person name="Fukuyama Y."/>
            <person name="Ohmae K."/>
            <person name="Yoneda Y."/>
            <person name="Yoshida T."/>
            <person name="Sako Y."/>
        </authorList>
    </citation>
    <scope>NUCLEOTIDE SEQUENCE [LARGE SCALE GENOMIC DNA]</scope>
    <source>
        <strain evidence="4">SET</strain>
    </source>
</reference>
<organism evidence="3 4">
    <name type="scientific">Carboxydothermus islandicus</name>
    <dbReference type="NCBI Taxonomy" id="661089"/>
    <lineage>
        <taxon>Bacteria</taxon>
        <taxon>Bacillati</taxon>
        <taxon>Bacillota</taxon>
        <taxon>Clostridia</taxon>
        <taxon>Thermoanaerobacterales</taxon>
        <taxon>Thermoanaerobacteraceae</taxon>
        <taxon>Carboxydothermus</taxon>
    </lineage>
</organism>
<dbReference type="InterPro" id="IPR046453">
    <property type="entry name" value="GpA_ATPase"/>
</dbReference>
<sequence>MDAVNDPAVETIIVMTSSQVGKTEILLNIIGYHIDYDPAPILVIQPTLEMAKTFSKDRLAPMIRDTPALRDKVKDARSRDSDNTVLHKKFPGGHITIIGANSPSGLASRPIRILLADEVDRYPVSAGTEGDPLTLAEKRTTTFWNRKKVYVSTPTIKGMSRIEAAFLNSSQEEWCLPCPSCGKYQPLTWAQIRFEDATHECSYCGARHGEFEWKSGQGRWIAKEKNIRVRGFHLNELASPWKRWEKIIEEFQEAYKEKERGNIELLKAWVNTTLGETWEEQGDGVETNDLLKRRENYGCEVPEGVLLLTAGIDVQDDRLEVEVVGWGIGKESWGIEYRAIYGDPGQQAVWQQLDEFLNRTWKYADGTAIGIACACIDSGGHFTQQVYDFCKPREHRRIFAIKGQGGAGLPLVGRATRNNRKRVLLFPVGVDTGKELIMSRLKVEEEGPGYCHFPREPEKGYDQAYFDGLTSEKRVLRYYKGRPSFEWVKRPGTRNEPLDCRNYATAALEILNPNLEALAQAPKKDYYKQNAPMTGAPSRRRRILSRGISV</sequence>
<dbReference type="Pfam" id="PF20454">
    <property type="entry name" value="GpA_nuclease"/>
    <property type="match status" value="1"/>
</dbReference>
<evidence type="ECO:0000313" key="4">
    <source>
        <dbReference type="Proteomes" id="UP000187338"/>
    </source>
</evidence>
<dbReference type="InterPro" id="IPR046454">
    <property type="entry name" value="GpA_endonuclease"/>
</dbReference>
<dbReference type="Gene3D" id="3.40.50.300">
    <property type="entry name" value="P-loop containing nucleotide triphosphate hydrolases"/>
    <property type="match status" value="1"/>
</dbReference>
<evidence type="ECO:0000259" key="1">
    <source>
        <dbReference type="Pfam" id="PF05876"/>
    </source>
</evidence>
<dbReference type="EMBL" id="BDJL01000017">
    <property type="protein sequence ID" value="GAV24796.1"/>
    <property type="molecule type" value="Genomic_DNA"/>
</dbReference>
<proteinExistence type="inferred from homology"/>
<dbReference type="InterPro" id="IPR027417">
    <property type="entry name" value="P-loop_NTPase"/>
</dbReference>
<protein>
    <submittedName>
        <fullName evidence="3">Terminase</fullName>
    </submittedName>
</protein>
<evidence type="ECO:0000313" key="3">
    <source>
        <dbReference type="EMBL" id="GAV24796.1"/>
    </source>
</evidence>
<gene>
    <name evidence="3" type="ORF">ciss_07290</name>
</gene>
<evidence type="ECO:0000259" key="2">
    <source>
        <dbReference type="Pfam" id="PF20454"/>
    </source>
</evidence>
<comment type="caution">
    <text evidence="3">The sequence shown here is derived from an EMBL/GenBank/DDBJ whole genome shotgun (WGS) entry which is preliminary data.</text>
</comment>
<dbReference type="InterPro" id="IPR051220">
    <property type="entry name" value="TFA_Chaperone"/>
</dbReference>
<dbReference type="GO" id="GO:0005524">
    <property type="term" value="F:ATP binding"/>
    <property type="evidence" value="ECO:0007669"/>
    <property type="project" value="InterPro"/>
</dbReference>
<dbReference type="GO" id="GO:0004519">
    <property type="term" value="F:endonuclease activity"/>
    <property type="evidence" value="ECO:0007669"/>
    <property type="project" value="InterPro"/>
</dbReference>
<dbReference type="GO" id="GO:0016887">
    <property type="term" value="F:ATP hydrolysis activity"/>
    <property type="evidence" value="ECO:0007669"/>
    <property type="project" value="InterPro"/>
</dbReference>
<dbReference type="HAMAP" id="MF_04144">
    <property type="entry name" value="TERL_LAMBDA"/>
    <property type="match status" value="1"/>
</dbReference>
<feature type="domain" description="Phage terminase large subunit GpA ATPase" evidence="1">
    <location>
        <begin position="1"/>
        <end position="220"/>
    </location>
</feature>
<accession>A0A1L8D0T0</accession>
<feature type="domain" description="Terminase large subunit GpA endonuclease" evidence="2">
    <location>
        <begin position="230"/>
        <end position="514"/>
    </location>
</feature>